<proteinExistence type="predicted"/>
<organism evidence="2 3">
    <name type="scientific">Brasilonema sennae CENA114</name>
    <dbReference type="NCBI Taxonomy" id="415709"/>
    <lineage>
        <taxon>Bacteria</taxon>
        <taxon>Bacillati</taxon>
        <taxon>Cyanobacteriota</taxon>
        <taxon>Cyanophyceae</taxon>
        <taxon>Nostocales</taxon>
        <taxon>Scytonemataceae</taxon>
        <taxon>Brasilonema</taxon>
        <taxon>Bromeliae group (in: Brasilonema)</taxon>
    </lineage>
</organism>
<reference evidence="2 3" key="1">
    <citation type="submission" date="2018-06" db="EMBL/GenBank/DDBJ databases">
        <title>Comparative genomics of Brasilonema spp. strains.</title>
        <authorList>
            <person name="Alvarenga D.O."/>
            <person name="Fiore M.F."/>
            <person name="Varani A.M."/>
        </authorList>
    </citation>
    <scope>NUCLEOTIDE SEQUENCE [LARGE SCALE GENOMIC DNA]</scope>
    <source>
        <strain evidence="2 3">CENA114</strain>
    </source>
</reference>
<feature type="domain" description="N,N-dimethylformamidase beta subunit-like C-terminal" evidence="1">
    <location>
        <begin position="97"/>
        <end position="515"/>
    </location>
</feature>
<evidence type="ECO:0000313" key="2">
    <source>
        <dbReference type="EMBL" id="QDL12212.1"/>
    </source>
</evidence>
<evidence type="ECO:0000313" key="3">
    <source>
        <dbReference type="Proteomes" id="UP000503129"/>
    </source>
</evidence>
<sequence>MFFRKQFNLVSRVLLPALFILIIAIVPFSGVNQAVDVPKLSHKSNSITIENTKPGTTHWQLTNPATKREIEGYASLTSVNRGDEIKFFVSTKEPSYTIEIFRMGWYGGAGGRQTAPPVTRKSVKQPLPQVDQVTGSIECNWKDPYVLKIPYNSADPTQWASGFYLAKLTTNKSGKQSYIIFVVRDDSRTSDFLFQSSVTTYQAYNNWGGMSLYRWNSRGKQAYKVSFNRPYGLSPNLKAAYGVGAGEFLTNFQPKRRTSSAGWEYNMVRWLEREGYDVTYCTDIDTHENRINQYSGKPMLLLHKAFLSVGHDEYWSWNMRQNVKAARDAGVSLGFFSSNTCYWQIRFEASGLTKQLNRTIVTYKEGAALDPFARDSNPNNDYLVTTTWRSKPVSLPEETLIGVMYQTFQVNADIVIDHTAPDWLLVNTQLSPSKTQASVDGTLKVPNKEMRLEGLLGYEVDRMFRNAPANTIRIAHSPYRYGKGIRYADMTVYTAKSGATVFATGSMQWNWGLDDYNAPELRPSVLNADAQAITRNILARMVSN</sequence>
<keyword evidence="3" id="KW-1185">Reference proteome</keyword>
<evidence type="ECO:0000259" key="1">
    <source>
        <dbReference type="Pfam" id="PF20254"/>
    </source>
</evidence>
<accession>A0A856MNW9</accession>
<dbReference type="EMBL" id="CP030118">
    <property type="protein sequence ID" value="QDL12212.1"/>
    <property type="molecule type" value="Genomic_DNA"/>
</dbReference>
<protein>
    <recommendedName>
        <fullName evidence="1">N,N-dimethylformamidase beta subunit-like C-terminal domain-containing protein</fullName>
    </recommendedName>
</protein>
<gene>
    <name evidence="2" type="ORF">DP114_12105</name>
</gene>
<name>A0A856MNW9_9CYAN</name>
<dbReference type="AlphaFoldDB" id="A0A856MNW9"/>
<dbReference type="Proteomes" id="UP000503129">
    <property type="component" value="Chromosome"/>
</dbReference>
<dbReference type="InterPro" id="IPR046540">
    <property type="entry name" value="DMFA2_C"/>
</dbReference>
<dbReference type="Pfam" id="PF20254">
    <property type="entry name" value="DMFA2_C"/>
    <property type="match status" value="1"/>
</dbReference>
<dbReference type="KEGG" id="bsen:DP114_12105"/>